<evidence type="ECO:0000313" key="2">
    <source>
        <dbReference type="EMBL" id="APG28412.1"/>
    </source>
</evidence>
<dbReference type="Pfam" id="PF01497">
    <property type="entry name" value="Peripla_BP_2"/>
    <property type="match status" value="1"/>
</dbReference>
<organism evidence="2 3">
    <name type="scientific">Syntrophotalea acetylenivorans</name>
    <dbReference type="NCBI Taxonomy" id="1842532"/>
    <lineage>
        <taxon>Bacteria</taxon>
        <taxon>Pseudomonadati</taxon>
        <taxon>Thermodesulfobacteriota</taxon>
        <taxon>Desulfuromonadia</taxon>
        <taxon>Desulfuromonadales</taxon>
        <taxon>Syntrophotaleaceae</taxon>
        <taxon>Syntrophotalea</taxon>
    </lineage>
</organism>
<name>A0A1L3GR46_9BACT</name>
<reference evidence="2 3" key="1">
    <citation type="journal article" date="2017" name="Genome Announc.">
        <title>Complete Genome Sequences of Two Acetylene-Fermenting Pelobacter acetylenicus Strains.</title>
        <authorList>
            <person name="Sutton J.M."/>
            <person name="Baesman S.M."/>
            <person name="Fierst J.L."/>
            <person name="Poret-Peterson A.T."/>
            <person name="Oremland R.S."/>
            <person name="Dunlap D.S."/>
            <person name="Akob D.M."/>
        </authorList>
    </citation>
    <scope>NUCLEOTIDE SEQUENCE [LARGE SCALE GENOMIC DNA]</scope>
    <source>
        <strain evidence="2 3">SFB93</strain>
    </source>
</reference>
<sequence>MDALMGALTNTYRPEPVGPTTFPRTVDYRYLAYDIARDSVQEEQRSTVILRRPQRIIPQAIGLTEILWAICPRQRIIAVHQSCKDRRFSFIAGQLPENLPTYGTNDAEIVIGHHPDLVLTTYYSDANFLHQLQQAKVPNVQLGFFGNLEQIEEQILLIGQLIGEERSARQLTDTMVEKIKAIQAYAESRRGDRPPLTVLYYDNMGYVAGRNSTFDAMCRLLGVVNIATAKGIDYFKQVDYETLLQWNPDMIIVPEESVFDQQLYENPILTSAKAIRQRNIRKIPSVYLLSASQYLVASTNYLAGLIYE</sequence>
<dbReference type="KEGG" id="pef:A7E78_11465"/>
<proteinExistence type="predicted"/>
<evidence type="ECO:0000259" key="1">
    <source>
        <dbReference type="PROSITE" id="PS50983"/>
    </source>
</evidence>
<dbReference type="GO" id="GO:0071281">
    <property type="term" value="P:cellular response to iron ion"/>
    <property type="evidence" value="ECO:0007669"/>
    <property type="project" value="TreeGrafter"/>
</dbReference>
<feature type="domain" description="Fe/B12 periplasmic-binding" evidence="1">
    <location>
        <begin position="55"/>
        <end position="308"/>
    </location>
</feature>
<protein>
    <recommendedName>
        <fullName evidence="1">Fe/B12 periplasmic-binding domain-containing protein</fullName>
    </recommendedName>
</protein>
<dbReference type="PANTHER" id="PTHR30535">
    <property type="entry name" value="VITAMIN B12-BINDING PROTEIN"/>
    <property type="match status" value="1"/>
</dbReference>
<gene>
    <name evidence="2" type="ORF">A7E78_11465</name>
</gene>
<dbReference type="SUPFAM" id="SSF53807">
    <property type="entry name" value="Helical backbone' metal receptor"/>
    <property type="match status" value="1"/>
</dbReference>
<dbReference type="AlphaFoldDB" id="A0A1L3GR46"/>
<dbReference type="InterPro" id="IPR002491">
    <property type="entry name" value="ABC_transptr_periplasmic_BD"/>
</dbReference>
<dbReference type="PANTHER" id="PTHR30535:SF34">
    <property type="entry name" value="MOLYBDATE-BINDING PROTEIN MOLA"/>
    <property type="match status" value="1"/>
</dbReference>
<dbReference type="Proteomes" id="UP000182517">
    <property type="component" value="Chromosome"/>
</dbReference>
<dbReference type="Gene3D" id="3.40.50.1980">
    <property type="entry name" value="Nitrogenase molybdenum iron protein domain"/>
    <property type="match status" value="2"/>
</dbReference>
<dbReference type="STRING" id="1842532.A7E78_11465"/>
<evidence type="ECO:0000313" key="3">
    <source>
        <dbReference type="Proteomes" id="UP000182517"/>
    </source>
</evidence>
<keyword evidence="3" id="KW-1185">Reference proteome</keyword>
<dbReference type="PROSITE" id="PS50983">
    <property type="entry name" value="FE_B12_PBP"/>
    <property type="match status" value="1"/>
</dbReference>
<dbReference type="EMBL" id="CP015519">
    <property type="protein sequence ID" value="APG28412.1"/>
    <property type="molecule type" value="Genomic_DNA"/>
</dbReference>
<accession>A0A1L3GR46</accession>
<dbReference type="InterPro" id="IPR050902">
    <property type="entry name" value="ABC_Transporter_SBP"/>
</dbReference>